<sequence length="344" mass="38914">MKNLLRYDVALWQIHETEDDCDLIIRTNNGRAFYCTISPSQFHRSPRITEQYFKCLELLRSGEDEQDDFYVEDACDWLSRMFEPLITQLAPPSPVPSNGSLPTLSQYLCPPHIVCGLDATDDVPHPYQAENQSHGWCSPVVVADDVLLGNLDQWARSYDPSDVEILYDRPEDVLIRRPTKVLVDAGNGDKVMCYFKHFGLSFGQAHARSELARLNEIATAQIPPAPDAWICRLHGIVRDGNNCMGMLFNWIEKKGVLSRARANQSTSEIRKRWRTQISTSLKQLHCKGIVWGDAKAENVLIDQDDNAWIIDFGGSYTPGWVDQEKAGTMAGDAQGLNKILDFLR</sequence>
<dbReference type="InterPro" id="IPR011009">
    <property type="entry name" value="Kinase-like_dom_sf"/>
</dbReference>
<reference evidence="2" key="1">
    <citation type="submission" date="2021-12" db="EMBL/GenBank/DDBJ databases">
        <title>Comparative genomics, transcriptomics and evolutionary studies reveal genomic signatures of adaptation to plant cell wall in hemibiotrophic fungi.</title>
        <authorList>
            <consortium name="DOE Joint Genome Institute"/>
            <person name="Baroncelli R."/>
            <person name="Diaz J.F."/>
            <person name="Benocci T."/>
            <person name="Peng M."/>
            <person name="Battaglia E."/>
            <person name="Haridas S."/>
            <person name="Andreopoulos W."/>
            <person name="Labutti K."/>
            <person name="Pangilinan J."/>
            <person name="Floch G.L."/>
            <person name="Makela M.R."/>
            <person name="Henrissat B."/>
            <person name="Grigoriev I.V."/>
            <person name="Crouch J.A."/>
            <person name="De Vries R.P."/>
            <person name="Sukno S.A."/>
            <person name="Thon M.R."/>
        </authorList>
    </citation>
    <scope>NUCLEOTIDE SEQUENCE</scope>
    <source>
        <strain evidence="2">CBS 112980</strain>
    </source>
</reference>
<dbReference type="GeneID" id="85389400"/>
<dbReference type="Pfam" id="PF00069">
    <property type="entry name" value="Pkinase"/>
    <property type="match status" value="1"/>
</dbReference>
<comment type="caution">
    <text evidence="2">The sequence shown here is derived from an EMBL/GenBank/DDBJ whole genome shotgun (WGS) entry which is preliminary data.</text>
</comment>
<dbReference type="EMBL" id="JAHMHS010000072">
    <property type="protein sequence ID" value="KAK1722924.1"/>
    <property type="molecule type" value="Genomic_DNA"/>
</dbReference>
<dbReference type="Proteomes" id="UP001244207">
    <property type="component" value="Unassembled WGS sequence"/>
</dbReference>
<keyword evidence="3" id="KW-1185">Reference proteome</keyword>
<dbReference type="RefSeq" id="XP_060362979.1">
    <property type="nucleotide sequence ID" value="XM_060505501.1"/>
</dbReference>
<protein>
    <recommendedName>
        <fullName evidence="1">Protein kinase domain-containing protein</fullName>
    </recommendedName>
</protein>
<dbReference type="GO" id="GO:0005524">
    <property type="term" value="F:ATP binding"/>
    <property type="evidence" value="ECO:0007669"/>
    <property type="project" value="InterPro"/>
</dbReference>
<evidence type="ECO:0000313" key="2">
    <source>
        <dbReference type="EMBL" id="KAK1722924.1"/>
    </source>
</evidence>
<dbReference type="PROSITE" id="PS50011">
    <property type="entry name" value="PROTEIN_KINASE_DOM"/>
    <property type="match status" value="1"/>
</dbReference>
<dbReference type="InterPro" id="IPR000719">
    <property type="entry name" value="Prot_kinase_dom"/>
</dbReference>
<name>A0AAD8XCR0_GLOAC</name>
<organism evidence="2 3">
    <name type="scientific">Glomerella acutata</name>
    <name type="common">Colletotrichum acutatum</name>
    <dbReference type="NCBI Taxonomy" id="27357"/>
    <lineage>
        <taxon>Eukaryota</taxon>
        <taxon>Fungi</taxon>
        <taxon>Dikarya</taxon>
        <taxon>Ascomycota</taxon>
        <taxon>Pezizomycotina</taxon>
        <taxon>Sordariomycetes</taxon>
        <taxon>Hypocreomycetidae</taxon>
        <taxon>Glomerellales</taxon>
        <taxon>Glomerellaceae</taxon>
        <taxon>Colletotrichum</taxon>
        <taxon>Colletotrichum acutatum species complex</taxon>
    </lineage>
</organism>
<evidence type="ECO:0000259" key="1">
    <source>
        <dbReference type="PROSITE" id="PS50011"/>
    </source>
</evidence>
<dbReference type="Gene3D" id="1.10.510.10">
    <property type="entry name" value="Transferase(Phosphotransferase) domain 1"/>
    <property type="match status" value="1"/>
</dbReference>
<evidence type="ECO:0000313" key="3">
    <source>
        <dbReference type="Proteomes" id="UP001244207"/>
    </source>
</evidence>
<feature type="domain" description="Protein kinase" evidence="1">
    <location>
        <begin position="140"/>
        <end position="344"/>
    </location>
</feature>
<dbReference type="AlphaFoldDB" id="A0AAD8XCR0"/>
<gene>
    <name evidence="2" type="ORF">BDZ83DRAFT_581902</name>
</gene>
<dbReference type="SUPFAM" id="SSF56112">
    <property type="entry name" value="Protein kinase-like (PK-like)"/>
    <property type="match status" value="1"/>
</dbReference>
<dbReference type="GO" id="GO:0004672">
    <property type="term" value="F:protein kinase activity"/>
    <property type="evidence" value="ECO:0007669"/>
    <property type="project" value="InterPro"/>
</dbReference>
<accession>A0AAD8XCR0</accession>
<proteinExistence type="predicted"/>